<dbReference type="RefSeq" id="WP_193923665.1">
    <property type="nucleotide sequence ID" value="NZ_JADEWL010000105.1"/>
</dbReference>
<dbReference type="EMBL" id="JADEWL010000105">
    <property type="protein sequence ID" value="MBE9215542.1"/>
    <property type="molecule type" value="Genomic_DNA"/>
</dbReference>
<proteinExistence type="predicted"/>
<accession>A0A8J7K3T1</accession>
<dbReference type="AlphaFoldDB" id="A0A8J7K3T1"/>
<reference evidence="1" key="1">
    <citation type="submission" date="2020-10" db="EMBL/GenBank/DDBJ databases">
        <authorList>
            <person name="Castelo-Branco R."/>
            <person name="Eusebio N."/>
            <person name="Adriana R."/>
            <person name="Vieira A."/>
            <person name="Brugerolle De Fraissinette N."/>
            <person name="Rezende De Castro R."/>
            <person name="Schneider M.P."/>
            <person name="Vasconcelos V."/>
            <person name="Leao P.N."/>
        </authorList>
    </citation>
    <scope>NUCLEOTIDE SEQUENCE</scope>
    <source>
        <strain evidence="1">LEGE 06105</strain>
    </source>
</reference>
<evidence type="ECO:0000313" key="2">
    <source>
        <dbReference type="Proteomes" id="UP000620559"/>
    </source>
</evidence>
<sequence length="85" mass="9978">MHISKKDRERAPKKEITQNVSLIDYESDFLHPLEDRIPQIDNIPQKYPIISKNPSVKIGEWQPLYLDKWENLVPLEPVMGRINGN</sequence>
<comment type="caution">
    <text evidence="1">The sequence shown here is derived from an EMBL/GenBank/DDBJ whole genome shotgun (WGS) entry which is preliminary data.</text>
</comment>
<name>A0A8J7K3T1_9CYAN</name>
<protein>
    <submittedName>
        <fullName evidence="1">Uncharacterized protein</fullName>
    </submittedName>
</protein>
<gene>
    <name evidence="1" type="ORF">IQ247_23230</name>
</gene>
<dbReference type="Proteomes" id="UP000620559">
    <property type="component" value="Unassembled WGS sequence"/>
</dbReference>
<keyword evidence="2" id="KW-1185">Reference proteome</keyword>
<evidence type="ECO:0000313" key="1">
    <source>
        <dbReference type="EMBL" id="MBE9215542.1"/>
    </source>
</evidence>
<organism evidence="1 2">
    <name type="scientific">Plectonema cf. radiosum LEGE 06105</name>
    <dbReference type="NCBI Taxonomy" id="945769"/>
    <lineage>
        <taxon>Bacteria</taxon>
        <taxon>Bacillati</taxon>
        <taxon>Cyanobacteriota</taxon>
        <taxon>Cyanophyceae</taxon>
        <taxon>Oscillatoriophycideae</taxon>
        <taxon>Oscillatoriales</taxon>
        <taxon>Microcoleaceae</taxon>
        <taxon>Plectonema</taxon>
    </lineage>
</organism>